<evidence type="ECO:0000313" key="1">
    <source>
        <dbReference type="Ensembl" id="ENSSLDP00000003145.1"/>
    </source>
</evidence>
<reference evidence="1" key="1">
    <citation type="submission" date="2025-08" db="UniProtKB">
        <authorList>
            <consortium name="Ensembl"/>
        </authorList>
    </citation>
    <scope>IDENTIFICATION</scope>
</reference>
<evidence type="ECO:0000313" key="2">
    <source>
        <dbReference type="Proteomes" id="UP000261360"/>
    </source>
</evidence>
<dbReference type="Ensembl" id="ENSSLDT00000003257.1">
    <property type="protein sequence ID" value="ENSSLDP00000003145.1"/>
    <property type="gene ID" value="ENSSLDG00000002484.1"/>
</dbReference>
<name>A0A3B4WGT9_SERLL</name>
<accession>A0A3B4WGT9</accession>
<sequence length="141" mass="15948">MQLLTGFAWSFKGAECGSMILVALTTLVTFLDPFQNLANGDCDCTSPLVKVSALRLIDFLAVMWLPGLYCSRQGVWLATDTLIFFLTMGENMPHHPGFRFNTAAYIFSFLNQNQFLRVRYEKILKANAERSVSSDYIKMLT</sequence>
<reference evidence="1" key="2">
    <citation type="submission" date="2025-09" db="UniProtKB">
        <authorList>
            <consortium name="Ensembl"/>
        </authorList>
    </citation>
    <scope>IDENTIFICATION</scope>
</reference>
<keyword evidence="2" id="KW-1185">Reference proteome</keyword>
<dbReference type="AlphaFoldDB" id="A0A3B4WGT9"/>
<organism evidence="1 2">
    <name type="scientific">Seriola lalandi dorsalis</name>
    <dbReference type="NCBI Taxonomy" id="1841481"/>
    <lineage>
        <taxon>Eukaryota</taxon>
        <taxon>Metazoa</taxon>
        <taxon>Chordata</taxon>
        <taxon>Craniata</taxon>
        <taxon>Vertebrata</taxon>
        <taxon>Euteleostomi</taxon>
        <taxon>Actinopterygii</taxon>
        <taxon>Neopterygii</taxon>
        <taxon>Teleostei</taxon>
        <taxon>Neoteleostei</taxon>
        <taxon>Acanthomorphata</taxon>
        <taxon>Carangaria</taxon>
        <taxon>Carangiformes</taxon>
        <taxon>Carangidae</taxon>
        <taxon>Seriola</taxon>
    </lineage>
</organism>
<proteinExistence type="predicted"/>
<protein>
    <submittedName>
        <fullName evidence="1">Uncharacterized protein</fullName>
    </submittedName>
</protein>
<dbReference type="Proteomes" id="UP000261360">
    <property type="component" value="Unplaced"/>
</dbReference>